<organism evidence="2 3">
    <name type="scientific">Zymoseptoria tritici ST99CH_1A5</name>
    <dbReference type="NCBI Taxonomy" id="1276529"/>
    <lineage>
        <taxon>Eukaryota</taxon>
        <taxon>Fungi</taxon>
        <taxon>Dikarya</taxon>
        <taxon>Ascomycota</taxon>
        <taxon>Pezizomycotina</taxon>
        <taxon>Dothideomycetes</taxon>
        <taxon>Dothideomycetidae</taxon>
        <taxon>Mycosphaerellales</taxon>
        <taxon>Mycosphaerellaceae</taxon>
        <taxon>Zymoseptoria</taxon>
    </lineage>
</organism>
<evidence type="ECO:0000256" key="1">
    <source>
        <dbReference type="SAM" id="SignalP"/>
    </source>
</evidence>
<proteinExistence type="predicted"/>
<feature type="signal peptide" evidence="1">
    <location>
        <begin position="1"/>
        <end position="20"/>
    </location>
</feature>
<accession>A0A1Y6LSV5</accession>
<dbReference type="AlphaFoldDB" id="A0A1Y6LSV5"/>
<evidence type="ECO:0000313" key="3">
    <source>
        <dbReference type="Proteomes" id="UP000215453"/>
    </source>
</evidence>
<dbReference type="Proteomes" id="UP000215453">
    <property type="component" value="Chromosome 8"/>
</dbReference>
<feature type="chain" id="PRO_5012396296" evidence="1">
    <location>
        <begin position="21"/>
        <end position="346"/>
    </location>
</feature>
<evidence type="ECO:0000313" key="2">
    <source>
        <dbReference type="EMBL" id="SMY26709.1"/>
    </source>
</evidence>
<dbReference type="EMBL" id="LT882683">
    <property type="protein sequence ID" value="SMY26709.1"/>
    <property type="molecule type" value="Genomic_DNA"/>
</dbReference>
<gene>
    <name evidence="2" type="ORF">ZT1A5_G8153</name>
</gene>
<reference evidence="2 3" key="1">
    <citation type="submission" date="2016-10" db="EMBL/GenBank/DDBJ databases">
        <authorList>
            <person name="Varghese N."/>
        </authorList>
    </citation>
    <scope>NUCLEOTIDE SEQUENCE [LARGE SCALE GENOMIC DNA]</scope>
</reference>
<keyword evidence="1" id="KW-0732">Signal</keyword>
<name>A0A1Y6LSV5_ZYMTR</name>
<protein>
    <submittedName>
        <fullName evidence="2">Uncharacterized protein</fullName>
    </submittedName>
</protein>
<sequence length="346" mass="37470">MKFSASTVFLATMAIGHGAALPVATSNRAPRTIPIAALSTSAVISHRREEVATPVAITDQRPLPSRSGESSLRVIRRTQVAQALARFVDINQRREEVATPVAITDQRPLPSRSGESSLRVIRRIQVAEALAKFVDINQRREEVAIPVTVLTTSAVINQKREEVATPVNVTMGTQVAEAIAKFVDINQRREEVATPVTITDHTPSELATAGRSKGWKSDQTTTTWSVVKPSPLVLLSATQMIPHTPDAAAHRYISRSKSRLVDYGFPSPAASSPSTSATPFVSARVAGLLWGGHPHFCQHQESLPACDQSGLCLRALSQSTPIALQTTKHSLKISRQVFHVSDHARL</sequence>